<protein>
    <submittedName>
        <fullName evidence="1">Uncharacterized protein</fullName>
    </submittedName>
</protein>
<dbReference type="Proteomes" id="UP001530293">
    <property type="component" value="Unassembled WGS sequence"/>
</dbReference>
<reference evidence="1 2" key="1">
    <citation type="submission" date="2024-10" db="EMBL/GenBank/DDBJ databases">
        <title>Updated reference genomes for cyclostephanoid diatoms.</title>
        <authorList>
            <person name="Roberts W.R."/>
            <person name="Alverson A.J."/>
        </authorList>
    </citation>
    <scope>NUCLEOTIDE SEQUENCE [LARGE SCALE GENOMIC DNA]</scope>
    <source>
        <strain evidence="1 2">AJA232-27</strain>
    </source>
</reference>
<organism evidence="1 2">
    <name type="scientific">Discostella pseudostelligera</name>
    <dbReference type="NCBI Taxonomy" id="259834"/>
    <lineage>
        <taxon>Eukaryota</taxon>
        <taxon>Sar</taxon>
        <taxon>Stramenopiles</taxon>
        <taxon>Ochrophyta</taxon>
        <taxon>Bacillariophyta</taxon>
        <taxon>Coscinodiscophyceae</taxon>
        <taxon>Thalassiosirophycidae</taxon>
        <taxon>Stephanodiscales</taxon>
        <taxon>Stephanodiscaceae</taxon>
        <taxon>Discostella</taxon>
    </lineage>
</organism>
<accession>A0ABD3MXR5</accession>
<proteinExistence type="predicted"/>
<dbReference type="AlphaFoldDB" id="A0ABD3MXR5"/>
<dbReference type="EMBL" id="JALLBG020000062">
    <property type="protein sequence ID" value="KAL3768709.1"/>
    <property type="molecule type" value="Genomic_DNA"/>
</dbReference>
<name>A0ABD3MXR5_9STRA</name>
<evidence type="ECO:0000313" key="1">
    <source>
        <dbReference type="EMBL" id="KAL3768709.1"/>
    </source>
</evidence>
<keyword evidence="2" id="KW-1185">Reference proteome</keyword>
<sequence length="582" mass="63092">MLPILSCSTSTNAKATSFPSYSTNMAAFVASPTTPTTQPNPSTYCLWKGSSRRTHGGGGGGSGCSFTSTARHALSDIYLRDESSWSSSLMTASSSSSSSISMADVNSWGQTSLQRDLVLWLLTTTTVPSDDTTQTTIPYFNTVNDDGATTQLQRSSASILLSSSSSSSSTAYRPLTQAEISLLQKAFASYYDNSNKNVEQAKELLGECISIWISTSQSGDEIAALYRVRGDVNMGLGLPHEAEADYTSSIHYLEGEDGYKADADELPTSHLGRARSIRSQMMMQKMGRQSDVPTVAQMMQASKDYEVYFTATSRFDDEVIEDEAEKKEGNSVVASTKDGTSNNKRGVDSTRLFSSVIKDGIQRNPYAAWEWGMIYRSLHMYNEAAEMHRLAALAFEEIGDNARSVICALDRGIDLACGLAEDNNVMGKGKSSNEAGRRISMVKEVLEDAISSDVDVGGRDVELLQRLVAKEGEARVVLSGVLWSLDQSNGSKAAAEAQFGTCCTRLDELNADYRARMGKTSTSNNGKTSKSISGSVGFSIDDIVGADEASCSRFKNDNFIEEKLVWNDGMKILVKRFLSLSH</sequence>
<comment type="caution">
    <text evidence="1">The sequence shown here is derived from an EMBL/GenBank/DDBJ whole genome shotgun (WGS) entry which is preliminary data.</text>
</comment>
<evidence type="ECO:0000313" key="2">
    <source>
        <dbReference type="Proteomes" id="UP001530293"/>
    </source>
</evidence>
<gene>
    <name evidence="1" type="ORF">ACHAWU_006810</name>
</gene>